<protein>
    <submittedName>
        <fullName evidence="1">Spore germination protein PE</fullName>
    </submittedName>
</protein>
<proteinExistence type="predicted"/>
<sequence length="129" mass="14074">MISPRTSVITSTRVHTVTSSSVFQVGDSSRIQGTSKVYAVLREESLFLGNEGDFKDSVFTRSTPWSQLSHQVEMKQMNMSPYIAVKHINILGIGASSVFHIGSTGRVGLDSRIKNVRHLLSVPSVPPSS</sequence>
<dbReference type="Pfam" id="PF10970">
    <property type="entry name" value="GerPE"/>
    <property type="match status" value="1"/>
</dbReference>
<dbReference type="Proteomes" id="UP000295632">
    <property type="component" value="Unassembled WGS sequence"/>
</dbReference>
<dbReference type="OrthoDB" id="2599887at2"/>
<evidence type="ECO:0000313" key="2">
    <source>
        <dbReference type="Proteomes" id="UP000295632"/>
    </source>
</evidence>
<accession>A0A4R6UBF0</accession>
<gene>
    <name evidence="1" type="ORF">EV213_102104</name>
</gene>
<name>A0A4R6UBF0_9BACI</name>
<dbReference type="AlphaFoldDB" id="A0A4R6UBF0"/>
<comment type="caution">
    <text evidence="1">The sequence shown here is derived from an EMBL/GenBank/DDBJ whole genome shotgun (WGS) entry which is preliminary data.</text>
</comment>
<dbReference type="InterPro" id="IPR024496">
    <property type="entry name" value="Spore_germ_GerPE"/>
</dbReference>
<keyword evidence="2" id="KW-1185">Reference proteome</keyword>
<dbReference type="RefSeq" id="WP_133578968.1">
    <property type="nucleotide sequence ID" value="NZ_SNYJ01000002.1"/>
</dbReference>
<organism evidence="1 2">
    <name type="scientific">Aureibacillus halotolerans</name>
    <dbReference type="NCBI Taxonomy" id="1508390"/>
    <lineage>
        <taxon>Bacteria</taxon>
        <taxon>Bacillati</taxon>
        <taxon>Bacillota</taxon>
        <taxon>Bacilli</taxon>
        <taxon>Bacillales</taxon>
        <taxon>Bacillaceae</taxon>
        <taxon>Aureibacillus</taxon>
    </lineage>
</organism>
<dbReference type="EMBL" id="SNYJ01000002">
    <property type="protein sequence ID" value="TDQ42075.1"/>
    <property type="molecule type" value="Genomic_DNA"/>
</dbReference>
<reference evidence="1 2" key="1">
    <citation type="submission" date="2019-03" db="EMBL/GenBank/DDBJ databases">
        <title>Genomic Encyclopedia of Type Strains, Phase IV (KMG-IV): sequencing the most valuable type-strain genomes for metagenomic binning, comparative biology and taxonomic classification.</title>
        <authorList>
            <person name="Goeker M."/>
        </authorList>
    </citation>
    <scope>NUCLEOTIDE SEQUENCE [LARGE SCALE GENOMIC DNA]</scope>
    <source>
        <strain evidence="1 2">DSM 28697</strain>
    </source>
</reference>
<evidence type="ECO:0000313" key="1">
    <source>
        <dbReference type="EMBL" id="TDQ42075.1"/>
    </source>
</evidence>